<evidence type="ECO:0000256" key="2">
    <source>
        <dbReference type="ARBA" id="ARBA00022475"/>
    </source>
</evidence>
<keyword evidence="4 6" id="KW-1133">Transmembrane helix</keyword>
<feature type="transmembrane region" description="Helical" evidence="6">
    <location>
        <begin position="6"/>
        <end position="24"/>
    </location>
</feature>
<dbReference type="PANTHER" id="PTHR35007">
    <property type="entry name" value="INTEGRAL MEMBRANE PROTEIN-RELATED"/>
    <property type="match status" value="1"/>
</dbReference>
<evidence type="ECO:0000256" key="6">
    <source>
        <dbReference type="SAM" id="Phobius"/>
    </source>
</evidence>
<sequence>MPIPVLIIALVTAALFGLFVFLLFPKGKPTGAAAAAAEAEEAGAVIVPEVGPVQQGSIGARLIAAAPRGYVGWLEKQIVYAGRPAGWSPNTIAVWKILLPLIALVLGLLVLGSTGPTPLMVFLVFFAIVLMFFLPDVLINSRAHDRQEAIKLALPDLLDQMTIAVEAGLGFDAAMVKAARGSTGPLADELVRVQQDMAIGRTRRDAFHELDKRTNAEELRRFVRAVVQADSYGIALGDVLRVQAGEMRLKRRQRAEEQAQKVTVKILFPLIFCLLPVLIIVVLTPAVVGIADTFMKIN</sequence>
<evidence type="ECO:0000256" key="5">
    <source>
        <dbReference type="ARBA" id="ARBA00023136"/>
    </source>
</evidence>
<accession>A0ABP7N551</accession>
<proteinExistence type="predicted"/>
<keyword evidence="5 6" id="KW-0472">Membrane</keyword>
<keyword evidence="9" id="KW-1185">Reference proteome</keyword>
<evidence type="ECO:0000259" key="7">
    <source>
        <dbReference type="Pfam" id="PF00482"/>
    </source>
</evidence>
<dbReference type="RefSeq" id="WP_344818858.1">
    <property type="nucleotide sequence ID" value="NZ_BAABCP010000001.1"/>
</dbReference>
<comment type="caution">
    <text evidence="8">The sequence shown here is derived from an EMBL/GenBank/DDBJ whole genome shotgun (WGS) entry which is preliminary data.</text>
</comment>
<organism evidence="8 9">
    <name type="scientific">Microbacterium soli</name>
    <dbReference type="NCBI Taxonomy" id="446075"/>
    <lineage>
        <taxon>Bacteria</taxon>
        <taxon>Bacillati</taxon>
        <taxon>Actinomycetota</taxon>
        <taxon>Actinomycetes</taxon>
        <taxon>Micrococcales</taxon>
        <taxon>Microbacteriaceae</taxon>
        <taxon>Microbacterium</taxon>
    </lineage>
</organism>
<feature type="transmembrane region" description="Helical" evidence="6">
    <location>
        <begin position="119"/>
        <end position="139"/>
    </location>
</feature>
<dbReference type="Proteomes" id="UP001501591">
    <property type="component" value="Unassembled WGS sequence"/>
</dbReference>
<dbReference type="InterPro" id="IPR018076">
    <property type="entry name" value="T2SS_GspF_dom"/>
</dbReference>
<evidence type="ECO:0000256" key="4">
    <source>
        <dbReference type="ARBA" id="ARBA00022989"/>
    </source>
</evidence>
<evidence type="ECO:0000313" key="9">
    <source>
        <dbReference type="Proteomes" id="UP001501591"/>
    </source>
</evidence>
<comment type="subcellular location">
    <subcellularLocation>
        <location evidence="1">Cell membrane</location>
        <topology evidence="1">Multi-pass membrane protein</topology>
    </subcellularLocation>
</comment>
<protein>
    <recommendedName>
        <fullName evidence="7">Type II secretion system protein GspF domain-containing protein</fullName>
    </recommendedName>
</protein>
<gene>
    <name evidence="8" type="ORF">GCM10022383_14390</name>
</gene>
<keyword evidence="2" id="KW-1003">Cell membrane</keyword>
<dbReference type="Pfam" id="PF00482">
    <property type="entry name" value="T2SSF"/>
    <property type="match status" value="1"/>
</dbReference>
<feature type="transmembrane region" description="Helical" evidence="6">
    <location>
        <begin position="93"/>
        <end position="113"/>
    </location>
</feature>
<feature type="transmembrane region" description="Helical" evidence="6">
    <location>
        <begin position="266"/>
        <end position="291"/>
    </location>
</feature>
<dbReference type="EMBL" id="BAABCP010000001">
    <property type="protein sequence ID" value="GAA3937280.1"/>
    <property type="molecule type" value="Genomic_DNA"/>
</dbReference>
<evidence type="ECO:0000256" key="3">
    <source>
        <dbReference type="ARBA" id="ARBA00022692"/>
    </source>
</evidence>
<name>A0ABP7N551_9MICO</name>
<dbReference type="PANTHER" id="PTHR35007:SF2">
    <property type="entry name" value="PILUS ASSEMBLE PROTEIN"/>
    <property type="match status" value="1"/>
</dbReference>
<keyword evidence="3 6" id="KW-0812">Transmembrane</keyword>
<evidence type="ECO:0000313" key="8">
    <source>
        <dbReference type="EMBL" id="GAA3937280.1"/>
    </source>
</evidence>
<reference evidence="9" key="1">
    <citation type="journal article" date="2019" name="Int. J. Syst. Evol. Microbiol.">
        <title>The Global Catalogue of Microorganisms (GCM) 10K type strain sequencing project: providing services to taxonomists for standard genome sequencing and annotation.</title>
        <authorList>
            <consortium name="The Broad Institute Genomics Platform"/>
            <consortium name="The Broad Institute Genome Sequencing Center for Infectious Disease"/>
            <person name="Wu L."/>
            <person name="Ma J."/>
        </authorList>
    </citation>
    <scope>NUCLEOTIDE SEQUENCE [LARGE SCALE GENOMIC DNA]</scope>
    <source>
        <strain evidence="9">JCM 17024</strain>
    </source>
</reference>
<feature type="domain" description="Type II secretion system protein GspF" evidence="7">
    <location>
        <begin position="158"/>
        <end position="283"/>
    </location>
</feature>
<evidence type="ECO:0000256" key="1">
    <source>
        <dbReference type="ARBA" id="ARBA00004651"/>
    </source>
</evidence>